<dbReference type="PANTHER" id="PTHR14559">
    <property type="entry name" value="CASPASE RECRUITMENT DOMAIN FAMILY"/>
    <property type="match status" value="1"/>
</dbReference>
<feature type="non-terminal residue" evidence="3">
    <location>
        <position position="1"/>
    </location>
</feature>
<keyword evidence="4" id="KW-1185">Reference proteome</keyword>
<dbReference type="PANTHER" id="PTHR14559:SF13">
    <property type="entry name" value="CASPASE RECRUITMENT DOMAIN-CONTAINING PROTEIN 10-LIKE"/>
    <property type="match status" value="1"/>
</dbReference>
<name>A0ABV0PJJ9_9TELE</name>
<protein>
    <submittedName>
        <fullName evidence="3">Uncharacterized protein</fullName>
    </submittedName>
</protein>
<comment type="caution">
    <text evidence="3">The sequence shown here is derived from an EMBL/GenBank/DDBJ whole genome shotgun (WGS) entry which is preliminary data.</text>
</comment>
<sequence>DCESASRELGKLKERHLEQAVKYSRALEEQGKATTRERELMRQALMDILQQDRREAAEQRQELCEIVTRLQGELRSAEENRDKVKNKSHMQCIQKTAAEGEDSPAGLEDGTEEESVLLQPNHGTGKGERPGVKTCFLAVLLKQCSSCSVFKVNLFPFMVGLFRDSLQLEYTDCLLDKNRLRKRIAELQANLEQQQRELERERDRCREQMEQSPCLNCGNTLNLLCGIPGPLCTPISFPRIWSTCPQFLLTRPPLMFPAYSKLCSERSSTSFVGADSFYARVNLNMEPHGDPPSLGVSCDDIVHVTDTRHNGKYQWRCSLVDRDTAVPLQTGIVPNYNRLDRYS</sequence>
<evidence type="ECO:0000256" key="2">
    <source>
        <dbReference type="SAM" id="MobiDB-lite"/>
    </source>
</evidence>
<reference evidence="3 4" key="1">
    <citation type="submission" date="2021-06" db="EMBL/GenBank/DDBJ databases">
        <authorList>
            <person name="Palmer J.M."/>
        </authorList>
    </citation>
    <scope>NUCLEOTIDE SEQUENCE [LARGE SCALE GENOMIC DNA]</scope>
    <source>
        <strain evidence="3 4">GA_2019</strain>
        <tissue evidence="3">Muscle</tissue>
    </source>
</reference>
<feature type="coiled-coil region" evidence="1">
    <location>
        <begin position="42"/>
        <end position="87"/>
    </location>
</feature>
<dbReference type="Proteomes" id="UP001476798">
    <property type="component" value="Unassembled WGS sequence"/>
</dbReference>
<proteinExistence type="predicted"/>
<accession>A0ABV0PJJ9</accession>
<feature type="region of interest" description="Disordered" evidence="2">
    <location>
        <begin position="96"/>
        <end position="128"/>
    </location>
</feature>
<evidence type="ECO:0000313" key="3">
    <source>
        <dbReference type="EMBL" id="MEQ2183628.1"/>
    </source>
</evidence>
<evidence type="ECO:0000313" key="4">
    <source>
        <dbReference type="Proteomes" id="UP001476798"/>
    </source>
</evidence>
<dbReference type="Gene3D" id="2.30.30.40">
    <property type="entry name" value="SH3 Domains"/>
    <property type="match status" value="1"/>
</dbReference>
<evidence type="ECO:0000256" key="1">
    <source>
        <dbReference type="SAM" id="Coils"/>
    </source>
</evidence>
<organism evidence="3 4">
    <name type="scientific">Goodea atripinnis</name>
    <dbReference type="NCBI Taxonomy" id="208336"/>
    <lineage>
        <taxon>Eukaryota</taxon>
        <taxon>Metazoa</taxon>
        <taxon>Chordata</taxon>
        <taxon>Craniata</taxon>
        <taxon>Vertebrata</taxon>
        <taxon>Euteleostomi</taxon>
        <taxon>Actinopterygii</taxon>
        <taxon>Neopterygii</taxon>
        <taxon>Teleostei</taxon>
        <taxon>Neoteleostei</taxon>
        <taxon>Acanthomorphata</taxon>
        <taxon>Ovalentaria</taxon>
        <taxon>Atherinomorphae</taxon>
        <taxon>Cyprinodontiformes</taxon>
        <taxon>Goodeidae</taxon>
        <taxon>Goodea</taxon>
    </lineage>
</organism>
<gene>
    <name evidence="3" type="ORF">GOODEAATRI_000061</name>
</gene>
<feature type="coiled-coil region" evidence="1">
    <location>
        <begin position="170"/>
        <end position="211"/>
    </location>
</feature>
<keyword evidence="1" id="KW-0175">Coiled coil</keyword>
<dbReference type="EMBL" id="JAHRIO010079967">
    <property type="protein sequence ID" value="MEQ2183628.1"/>
    <property type="molecule type" value="Genomic_DNA"/>
</dbReference>